<feature type="transmembrane region" description="Helical" evidence="3">
    <location>
        <begin position="983"/>
        <end position="1013"/>
    </location>
</feature>
<feature type="transmembrane region" description="Helical" evidence="3">
    <location>
        <begin position="1289"/>
        <end position="1308"/>
    </location>
</feature>
<keyword evidence="3" id="KW-0812">Transmembrane</keyword>
<dbReference type="GO" id="GO:0016020">
    <property type="term" value="C:membrane"/>
    <property type="evidence" value="ECO:0007669"/>
    <property type="project" value="UniProtKB-SubCell"/>
</dbReference>
<evidence type="ECO:0000256" key="2">
    <source>
        <dbReference type="SAM" id="MobiDB-lite"/>
    </source>
</evidence>
<evidence type="ECO:0000256" key="3">
    <source>
        <dbReference type="SAM" id="Phobius"/>
    </source>
</evidence>
<proteinExistence type="predicted"/>
<feature type="compositionally biased region" description="Basic and acidic residues" evidence="2">
    <location>
        <begin position="644"/>
        <end position="655"/>
    </location>
</feature>
<feature type="domain" description="Neurotransmitter-gated ion-channel transmembrane" evidence="4">
    <location>
        <begin position="959"/>
        <end position="1017"/>
    </location>
</feature>
<feature type="transmembrane region" description="Helical" evidence="3">
    <location>
        <begin position="927"/>
        <end position="951"/>
    </location>
</feature>
<organism evidence="5">
    <name type="scientific">Cladocopium goreaui</name>
    <dbReference type="NCBI Taxonomy" id="2562237"/>
    <lineage>
        <taxon>Eukaryota</taxon>
        <taxon>Sar</taxon>
        <taxon>Alveolata</taxon>
        <taxon>Dinophyceae</taxon>
        <taxon>Suessiales</taxon>
        <taxon>Symbiodiniaceae</taxon>
        <taxon>Cladocopium</taxon>
    </lineage>
</organism>
<gene>
    <name evidence="5" type="ORF">C1SCF055_LOCUS17030</name>
</gene>
<dbReference type="GO" id="GO:0005230">
    <property type="term" value="F:extracellular ligand-gated monoatomic ion channel activity"/>
    <property type="evidence" value="ECO:0007669"/>
    <property type="project" value="InterPro"/>
</dbReference>
<comment type="caution">
    <text evidence="5">The sequence shown here is derived from an EMBL/GenBank/DDBJ whole genome shotgun (WGS) entry which is preliminary data.</text>
</comment>
<evidence type="ECO:0000313" key="5">
    <source>
        <dbReference type="EMBL" id="CAI3990008.1"/>
    </source>
</evidence>
<comment type="subcellular location">
    <subcellularLocation>
        <location evidence="1">Membrane</location>
        <topology evidence="1">Multi-pass membrane protein</topology>
    </subcellularLocation>
</comment>
<feature type="compositionally biased region" description="Low complexity" evidence="2">
    <location>
        <begin position="662"/>
        <end position="674"/>
    </location>
</feature>
<dbReference type="InterPro" id="IPR036734">
    <property type="entry name" value="Neur_chan_lig-bd_sf"/>
</dbReference>
<dbReference type="EMBL" id="CAMXCT030001430">
    <property type="protein sequence ID" value="CAL4777320.1"/>
    <property type="molecule type" value="Genomic_DNA"/>
</dbReference>
<protein>
    <submittedName>
        <fullName evidence="6">CLIP-associated protein</fullName>
    </submittedName>
</protein>
<name>A0A9P1CG09_9DINO</name>
<dbReference type="Pfam" id="PF02932">
    <property type="entry name" value="Neur_chan_memb"/>
    <property type="match status" value="1"/>
</dbReference>
<evidence type="ECO:0000259" key="4">
    <source>
        <dbReference type="Pfam" id="PF02932"/>
    </source>
</evidence>
<dbReference type="EMBL" id="CAMXCT020001430">
    <property type="protein sequence ID" value="CAL1143383.1"/>
    <property type="molecule type" value="Genomic_DNA"/>
</dbReference>
<keyword evidence="3" id="KW-0472">Membrane</keyword>
<dbReference type="SUPFAM" id="SSF90112">
    <property type="entry name" value="Neurotransmitter-gated ion-channel transmembrane pore"/>
    <property type="match status" value="1"/>
</dbReference>
<dbReference type="Proteomes" id="UP001152797">
    <property type="component" value="Unassembled WGS sequence"/>
</dbReference>
<dbReference type="InterPro" id="IPR006029">
    <property type="entry name" value="Neurotrans-gated_channel_TM"/>
</dbReference>
<feature type="transmembrane region" description="Helical" evidence="3">
    <location>
        <begin position="1033"/>
        <end position="1054"/>
    </location>
</feature>
<dbReference type="InterPro" id="IPR038050">
    <property type="entry name" value="Neuro_actylchol_rec"/>
</dbReference>
<feature type="transmembrane region" description="Helical" evidence="3">
    <location>
        <begin position="1368"/>
        <end position="1389"/>
    </location>
</feature>
<dbReference type="OrthoDB" id="433924at2759"/>
<dbReference type="InterPro" id="IPR036719">
    <property type="entry name" value="Neuro-gated_channel_TM_sf"/>
</dbReference>
<sequence>MPVPLTETSLTSEKSAVPFYLSSEQALQEYLESTGVDTSKFGKGNAKPLSWLYQELQEGTCYLESPHQSSTSPTSPVDRRPKRLLRVVEPIFIRLRFRSRVLVQDKQQFPDGRFRVRNMLLAEKKEPRDSGGLLSTIHRAINEELGVSLEDLRREDVMQYRPDTYHFEIEHIDSPSYPGLASAYRTHHVQVDILETGLDVFMHCGLPEFSDFVTTEKTAHGVITLFWRWDDVNAALKRGVVKFPPKSLAPTMTRPSLCSVKSSGSLDAPEKSVLPANVLKDGGLALYLKKAGIDPDAYGRDKAKSLDSLLKEVECGETVLEWNAATSQIRRIVEPVFVQLRWGDQVLVEQEQVMSDGRTRSRNMLLAEKKKPEDTVVEQTVYRGLAEELLENYQEAIPDVSIHVRFMQEAYCCVAENLESSSYPGLPCVYITHYCAVQLLDSGLPSFEEIGMLEPQFDTKEEDGKINRWRWVDLDEARKTKVKGFPKLDENQNADTIGLWQLIESAPDDIGDLRVLLEMGGVNVSAWGMYAQDSLKSLLQEIQSGASTLERDDISGKVRRVICSSLVQLKVSGSKEAEKLNPGGLGFDLGDARSMVNYRADRGVWEVLHSDTASYPGLPCCYQTRLVQFESLKREALPKLPSDIVERIGGDDSKGNGRRNSQRSSQASSLNGSLTVPMSIMSPCQSSLASMPGSLEESPTSRQNVAADPKAELVDLPVEAQGIYRQVLHMHKDLRFRMVAKEASEKSAAPATHAVSCSCEILLIRNINPLTATYQCRFYIFMEWFDPAAIGMPPGDVSEENRKKLWIPEIALQNTLKTGVEIHYPPEIVFSEKGHVAAKVLYQDLGFKAIMQMEIDMRLFPFDTQRLNIVLGLRARRDRDRAVFCRFCHVDSTIRLDEWKLLGAFHHTDRPDGRARVQFGVIIGRGYMYYVLNVLTTLCAIASSSFAGYLLQLKPPFDRLRFCISILFAQTTFRLSIDSKLPIVAYATAFDHFAMACQLLLLSIILGVVIVVMLSDRWLGFGGEAAAEVVDKVFMFTLMPVWIFTLLGFSIWVARARREHQKVLQFNHADLDKDQQDGDLGDFSPDAVEQIARLKGRLRYTSARRLSPTEVNISTDAVAVSTMVWFIHDIDPIQAQYECKFTAYIEWLSPNAVGLPEHIRLSKEELISLNMPEIDVRNKVELKVEEGPDAYVTDSTVGRIMVSTRYLAKLQLRLKLRNFPFDEQSLPIDFVMPSEKDNRRAFVFRNCELAPLAKNLDEWTVKDTWTRCDFHEGMSQATMFVQVRRNSKYYVVSVLGVLLGISSLVFTVWCIEVDENGRKILTPLLMTLLAFKLLTASGKIPKVAKATIFDRYASWCGKKHVKSPNNGVLATEACFFVTVFSCSLLRALITSGPEMAKMGGLLRFSFGLVLWQIRWGKLGDEL</sequence>
<dbReference type="PANTHER" id="PTHR36395">
    <property type="entry name" value="RING-H2 ZINC FINGER PROTEIN"/>
    <property type="match status" value="1"/>
</dbReference>
<accession>A0A9P1CG09</accession>
<keyword evidence="7" id="KW-1185">Reference proteome</keyword>
<dbReference type="SUPFAM" id="SSF63712">
    <property type="entry name" value="Nicotinic receptor ligand binding domain-like"/>
    <property type="match status" value="2"/>
</dbReference>
<dbReference type="EMBL" id="CAMXCT010001430">
    <property type="protein sequence ID" value="CAI3990008.1"/>
    <property type="molecule type" value="Genomic_DNA"/>
</dbReference>
<feature type="region of interest" description="Disordered" evidence="2">
    <location>
        <begin position="643"/>
        <end position="706"/>
    </location>
</feature>
<evidence type="ECO:0000313" key="7">
    <source>
        <dbReference type="Proteomes" id="UP001152797"/>
    </source>
</evidence>
<dbReference type="Gene3D" id="1.20.58.390">
    <property type="entry name" value="Neurotransmitter-gated ion-channel transmembrane domain"/>
    <property type="match status" value="1"/>
</dbReference>
<dbReference type="PANTHER" id="PTHR36395:SF1">
    <property type="entry name" value="RING-H2 ZINC FINGER PROTEIN"/>
    <property type="match status" value="1"/>
</dbReference>
<reference evidence="5" key="1">
    <citation type="submission" date="2022-10" db="EMBL/GenBank/DDBJ databases">
        <authorList>
            <person name="Chen Y."/>
            <person name="Dougan E. K."/>
            <person name="Chan C."/>
            <person name="Rhodes N."/>
            <person name="Thang M."/>
        </authorList>
    </citation>
    <scope>NUCLEOTIDE SEQUENCE</scope>
</reference>
<reference evidence="6 7" key="2">
    <citation type="submission" date="2024-05" db="EMBL/GenBank/DDBJ databases">
        <authorList>
            <person name="Chen Y."/>
            <person name="Shah S."/>
            <person name="Dougan E. K."/>
            <person name="Thang M."/>
            <person name="Chan C."/>
        </authorList>
    </citation>
    <scope>NUCLEOTIDE SEQUENCE [LARGE SCALE GENOMIC DNA]</scope>
</reference>
<dbReference type="Gene3D" id="2.70.170.10">
    <property type="entry name" value="Neurotransmitter-gated ion-channel ligand-binding domain"/>
    <property type="match status" value="2"/>
</dbReference>
<keyword evidence="3" id="KW-1133">Transmembrane helix</keyword>
<evidence type="ECO:0000313" key="6">
    <source>
        <dbReference type="EMBL" id="CAL4777320.1"/>
    </source>
</evidence>
<evidence type="ECO:0000256" key="1">
    <source>
        <dbReference type="ARBA" id="ARBA00004141"/>
    </source>
</evidence>